<sequence length="394" mass="44130">MEDRGAIEITSLTSLAEISAEEWDRCAAPGAGRPVDPFTTHRFLSALEESGSVGPGTGWLPRHLVARAEGEVFAVMPLYAKSHSQGEYIFDHNWAHAYANAGGRYYPKLQSAVPFTPATGRRFLTLPGREAEGRAALVEGALRLAKANRCSSLHITFCAAEEAAWGEAVGLLRRASQQFHWVNRGYADFDAFLADLSSRKRKTIRKERERAQAFGGDIVSLTGDAIEPAHWDAFWRFYQDTGSRKWGSPYLTREFFDRAQETLRDDILLVLARRNGRWVAGALNFMGSDTLFGRYWGCVEDHPFLHFELCYYQAIEAAIDRGLARVEAGAQGEHKLARGYLPTQTHSLHWIADPAFARAVREYLEAEARAVDQEIEVLTAYGPFRRCADVPEQD</sequence>
<dbReference type="Gene3D" id="3.40.630.30">
    <property type="match status" value="1"/>
</dbReference>
<gene>
    <name evidence="1" type="ORF">FJM51_17960</name>
</gene>
<dbReference type="PANTHER" id="PTHR47017:SF1">
    <property type="entry name" value="ACYL-COA"/>
    <property type="match status" value="1"/>
</dbReference>
<dbReference type="OrthoDB" id="9776898at2"/>
<accession>A0A501WIL6</accession>
<dbReference type="AlphaFoldDB" id="A0A501WIL6"/>
<organism evidence="1 2">
    <name type="scientific">Amaricoccus solimangrovi</name>
    <dbReference type="NCBI Taxonomy" id="2589815"/>
    <lineage>
        <taxon>Bacteria</taxon>
        <taxon>Pseudomonadati</taxon>
        <taxon>Pseudomonadota</taxon>
        <taxon>Alphaproteobacteria</taxon>
        <taxon>Rhodobacterales</taxon>
        <taxon>Paracoccaceae</taxon>
        <taxon>Amaricoccus</taxon>
    </lineage>
</organism>
<evidence type="ECO:0000313" key="1">
    <source>
        <dbReference type="EMBL" id="TPE48275.1"/>
    </source>
</evidence>
<dbReference type="Pfam" id="PF04339">
    <property type="entry name" value="FemAB_like"/>
    <property type="match status" value="1"/>
</dbReference>
<dbReference type="PANTHER" id="PTHR47017">
    <property type="entry name" value="ACYL-COA"/>
    <property type="match status" value="1"/>
</dbReference>
<dbReference type="Proteomes" id="UP000319255">
    <property type="component" value="Unassembled WGS sequence"/>
</dbReference>
<keyword evidence="2" id="KW-1185">Reference proteome</keyword>
<dbReference type="InterPro" id="IPR007434">
    <property type="entry name" value="FemAB-like"/>
</dbReference>
<dbReference type="SUPFAM" id="SSF55729">
    <property type="entry name" value="Acyl-CoA N-acyltransferases (Nat)"/>
    <property type="match status" value="1"/>
</dbReference>
<evidence type="ECO:0000313" key="2">
    <source>
        <dbReference type="Proteomes" id="UP000319255"/>
    </source>
</evidence>
<keyword evidence="1" id="KW-0808">Transferase</keyword>
<name>A0A501WIL6_9RHOB</name>
<proteinExistence type="predicted"/>
<comment type="caution">
    <text evidence="1">The sequence shown here is derived from an EMBL/GenBank/DDBJ whole genome shotgun (WGS) entry which is preliminary data.</text>
</comment>
<dbReference type="EMBL" id="VFRP01000023">
    <property type="protein sequence ID" value="TPE48275.1"/>
    <property type="molecule type" value="Genomic_DNA"/>
</dbReference>
<reference evidence="1 2" key="1">
    <citation type="submission" date="2019-06" db="EMBL/GenBank/DDBJ databases">
        <title>A novel bacterium of genus Amaricoccus, isolated from marine sediment.</title>
        <authorList>
            <person name="Huang H."/>
            <person name="Mo K."/>
            <person name="Hu Y."/>
        </authorList>
    </citation>
    <scope>NUCLEOTIDE SEQUENCE [LARGE SCALE GENOMIC DNA]</scope>
    <source>
        <strain evidence="1 2">HB172011</strain>
    </source>
</reference>
<dbReference type="InterPro" id="IPR016181">
    <property type="entry name" value="Acyl_CoA_acyltransferase"/>
</dbReference>
<dbReference type="RefSeq" id="WP_140455513.1">
    <property type="nucleotide sequence ID" value="NZ_VFRP01000023.1"/>
</dbReference>
<dbReference type="GO" id="GO:0016740">
    <property type="term" value="F:transferase activity"/>
    <property type="evidence" value="ECO:0007669"/>
    <property type="project" value="UniProtKB-KW"/>
</dbReference>
<protein>
    <submittedName>
        <fullName evidence="1">N-acetyltransferase</fullName>
    </submittedName>
</protein>